<evidence type="ECO:0000313" key="1">
    <source>
        <dbReference type="EMBL" id="MVZ63247.1"/>
    </source>
</evidence>
<gene>
    <name evidence="1" type="ORF">GQF63_14525</name>
</gene>
<organism evidence="1 2">
    <name type="scientific">Sphingobacterium humi</name>
    <dbReference type="NCBI Taxonomy" id="1796905"/>
    <lineage>
        <taxon>Bacteria</taxon>
        <taxon>Pseudomonadati</taxon>
        <taxon>Bacteroidota</taxon>
        <taxon>Sphingobacteriia</taxon>
        <taxon>Sphingobacteriales</taxon>
        <taxon>Sphingobacteriaceae</taxon>
        <taxon>Sphingobacterium</taxon>
    </lineage>
</organism>
<reference evidence="1 2" key="1">
    <citation type="submission" date="2019-12" db="EMBL/GenBank/DDBJ databases">
        <authorList>
            <person name="Dong K."/>
        </authorList>
    </citation>
    <scope>NUCLEOTIDE SEQUENCE [LARGE SCALE GENOMIC DNA]</scope>
    <source>
        <strain evidence="1 2">JCM 31225</strain>
    </source>
</reference>
<name>A0A6N8L1R3_9SPHI</name>
<dbReference type="OrthoDB" id="1163786at2"/>
<dbReference type="AlphaFoldDB" id="A0A6N8L1R3"/>
<dbReference type="EMBL" id="WSQA01000011">
    <property type="protein sequence ID" value="MVZ63247.1"/>
    <property type="molecule type" value="Genomic_DNA"/>
</dbReference>
<keyword evidence="2" id="KW-1185">Reference proteome</keyword>
<dbReference type="RefSeq" id="WP_160369968.1">
    <property type="nucleotide sequence ID" value="NZ_WSQA01000011.1"/>
</dbReference>
<accession>A0A6N8L1R3</accession>
<evidence type="ECO:0000313" key="2">
    <source>
        <dbReference type="Proteomes" id="UP000435036"/>
    </source>
</evidence>
<proteinExistence type="predicted"/>
<comment type="caution">
    <text evidence="1">The sequence shown here is derived from an EMBL/GenBank/DDBJ whole genome shotgun (WGS) entry which is preliminary data.</text>
</comment>
<protein>
    <submittedName>
        <fullName evidence="1">DUF4177 domain-containing protein</fullName>
    </submittedName>
</protein>
<sequence length="66" mass="7745">MKDLKVECLIFYTKFTLDSEHIVKSSTKEIQEKLDEYATQGYRLSNSSSSSFGAALYVYLYFERDR</sequence>
<dbReference type="Proteomes" id="UP000435036">
    <property type="component" value="Unassembled WGS sequence"/>
</dbReference>